<sequence length="149" mass="17095">MSKETVEINGVKFEIDMNTAKRIDTFKVGENVRLLDKRYSSSQIYTGVILGFYNFKELPTIQVAYFKNDYSGATIEFVNINSKSDDFELLPSNKYEADFDRDTVVGSLNQQIESKTAEVKSLEAKKAWFLKYYGKYFVNDGEEDANEEG</sequence>
<gene>
    <name evidence="1" type="ORF">CMPG5300_3022</name>
</gene>
<evidence type="ECO:0000313" key="2">
    <source>
        <dbReference type="Proteomes" id="UP000029801"/>
    </source>
</evidence>
<proteinExistence type="predicted"/>
<organism evidence="1 2">
    <name type="scientific">Lactiplantibacillus plantarum CMPG5300</name>
    <dbReference type="NCBI Taxonomy" id="1304889"/>
    <lineage>
        <taxon>Bacteria</taxon>
        <taxon>Bacillati</taxon>
        <taxon>Bacillota</taxon>
        <taxon>Bacilli</taxon>
        <taxon>Lactobacillales</taxon>
        <taxon>Lactobacillaceae</taxon>
        <taxon>Lactiplantibacillus</taxon>
    </lineage>
</organism>
<dbReference type="RefSeq" id="WP_047674553.1">
    <property type="nucleotide sequence ID" value="NZ_CM002918.1"/>
</dbReference>
<comment type="caution">
    <text evidence="1">The sequence shown here is derived from an EMBL/GenBank/DDBJ whole genome shotgun (WGS) entry which is preliminary data.</text>
</comment>
<dbReference type="EMBL" id="AXZV01000020">
    <property type="protein sequence ID" value="KGH41368.1"/>
    <property type="molecule type" value="Genomic_DNA"/>
</dbReference>
<dbReference type="AlphaFoldDB" id="A0AAW3FK83"/>
<name>A0AAW3FK83_LACPN</name>
<dbReference type="Proteomes" id="UP000029801">
    <property type="component" value="Chromosome"/>
</dbReference>
<reference evidence="1 2" key="1">
    <citation type="journal article" date="2014" name="Genome Announc.">
        <title>Draft Genome Sequence of Lactobacillus plantarum CMPG5300, a Human Vaginal Isolate.</title>
        <authorList>
            <person name="Malik S."/>
            <person name="Siezen R.J."/>
            <person name="Renckens B."/>
            <person name="Vaneechoutte M."/>
            <person name="Vanderleyden J."/>
            <person name="Lebeer S."/>
        </authorList>
    </citation>
    <scope>NUCLEOTIDE SEQUENCE [LARGE SCALE GENOMIC DNA]</scope>
    <source>
        <strain evidence="1 2">CMPG5300</strain>
    </source>
</reference>
<evidence type="ECO:0000313" key="1">
    <source>
        <dbReference type="EMBL" id="KGH41368.1"/>
    </source>
</evidence>
<accession>A0AAW3FK83</accession>
<protein>
    <submittedName>
        <fullName evidence="1">Prophage protein</fullName>
    </submittedName>
</protein>